<gene>
    <name evidence="3" type="primary">yvcK</name>
    <name evidence="3" type="ORF">ACFPVW_17195</name>
</gene>
<dbReference type="InterPro" id="IPR010119">
    <property type="entry name" value="Gluconeogen_factor"/>
</dbReference>
<dbReference type="SUPFAM" id="SSF142338">
    <property type="entry name" value="CofD-like"/>
    <property type="match status" value="1"/>
</dbReference>
<proteinExistence type="inferred from homology"/>
<comment type="function">
    <text evidence="2">Required for morphogenesis under gluconeogenic growth conditions.</text>
</comment>
<organism evidence="3 4">
    <name type="scientific">Aeromonas eucrenophila</name>
    <dbReference type="NCBI Taxonomy" id="649"/>
    <lineage>
        <taxon>Bacteria</taxon>
        <taxon>Pseudomonadati</taxon>
        <taxon>Pseudomonadota</taxon>
        <taxon>Gammaproteobacteria</taxon>
        <taxon>Aeromonadales</taxon>
        <taxon>Aeromonadaceae</taxon>
        <taxon>Aeromonas</taxon>
    </lineage>
</organism>
<keyword evidence="4" id="KW-1185">Reference proteome</keyword>
<dbReference type="NCBIfam" id="TIGR01826">
    <property type="entry name" value="CofD_related"/>
    <property type="match status" value="1"/>
</dbReference>
<dbReference type="InterPro" id="IPR002882">
    <property type="entry name" value="CofD"/>
</dbReference>
<evidence type="ECO:0000313" key="4">
    <source>
        <dbReference type="Proteomes" id="UP001596132"/>
    </source>
</evidence>
<accession>A0ABW0YFG0</accession>
<evidence type="ECO:0000256" key="1">
    <source>
        <dbReference type="ARBA" id="ARBA00022490"/>
    </source>
</evidence>
<dbReference type="Proteomes" id="UP001596132">
    <property type="component" value="Unassembled WGS sequence"/>
</dbReference>
<sequence length="307" mass="33061">MWQKNITHFDRVVAIGGGHGMGRVLSSLSFLGPRLTGIVTTTDDGGSTGRLRKSQECIAWGDLRNCLNQLVTDPGIGSLLFEYRFTGRGELAGHNLGNLMLLALDNLCVRPLDAIRLISDMLKIEPQLLPMSEQPTDLCAHTLCGDQILGEVSIDRLTTPPRALSLNPAVPATQEAVEALTHADIIILGPGSFLTSVMPPLLLCDIAEAIRNSGAIVVFIGNLVAEEGPAGQLTLLNQYRWLEEKIGSGRVDAILAPEGPAIPELAHCLVQADLGEAALPHRHDRLKLRQALDDVIQSWHLAHDKAG</sequence>
<dbReference type="EMBL" id="JBHSPP010000017">
    <property type="protein sequence ID" value="MFC5707752.1"/>
    <property type="molecule type" value="Genomic_DNA"/>
</dbReference>
<dbReference type="Pfam" id="PF01933">
    <property type="entry name" value="CofD"/>
    <property type="match status" value="1"/>
</dbReference>
<protein>
    <recommendedName>
        <fullName evidence="2">Putative gluconeogenesis factor</fullName>
    </recommendedName>
</protein>
<keyword evidence="1 2" id="KW-0963">Cytoplasm</keyword>
<dbReference type="InterPro" id="IPR038136">
    <property type="entry name" value="CofD-like_dom_sf"/>
</dbReference>
<evidence type="ECO:0000256" key="2">
    <source>
        <dbReference type="HAMAP-Rule" id="MF_00973"/>
    </source>
</evidence>
<comment type="similarity">
    <text evidence="2">Belongs to the gluconeogenesis factor family.</text>
</comment>
<dbReference type="PANTHER" id="PTHR30135:SF3">
    <property type="entry name" value="GLUCONEOGENESIS FACTOR-RELATED"/>
    <property type="match status" value="1"/>
</dbReference>
<dbReference type="PANTHER" id="PTHR30135">
    <property type="entry name" value="UNCHARACTERIZED PROTEIN YVCK-RELATED"/>
    <property type="match status" value="1"/>
</dbReference>
<name>A0ABW0YFG0_9GAMM</name>
<dbReference type="Gene3D" id="3.40.50.10680">
    <property type="entry name" value="CofD-like domains"/>
    <property type="match status" value="1"/>
</dbReference>
<comment type="caution">
    <text evidence="3">The sequence shown here is derived from an EMBL/GenBank/DDBJ whole genome shotgun (WGS) entry which is preliminary data.</text>
</comment>
<comment type="subcellular location">
    <subcellularLocation>
        <location evidence="2">Cytoplasm</location>
    </subcellularLocation>
</comment>
<reference evidence="4" key="1">
    <citation type="journal article" date="2019" name="Int. J. Syst. Evol. Microbiol.">
        <title>The Global Catalogue of Microorganisms (GCM) 10K type strain sequencing project: providing services to taxonomists for standard genome sequencing and annotation.</title>
        <authorList>
            <consortium name="The Broad Institute Genomics Platform"/>
            <consortium name="The Broad Institute Genome Sequencing Center for Infectious Disease"/>
            <person name="Wu L."/>
            <person name="Ma J."/>
        </authorList>
    </citation>
    <scope>NUCLEOTIDE SEQUENCE [LARGE SCALE GENOMIC DNA]</scope>
    <source>
        <strain evidence="4">KCTC 15012</strain>
    </source>
</reference>
<dbReference type="HAMAP" id="MF_00973">
    <property type="entry name" value="Gluconeogen_factor"/>
    <property type="match status" value="1"/>
</dbReference>
<dbReference type="RefSeq" id="WP_042641908.1">
    <property type="nucleotide sequence ID" value="NZ_CDDF01000011.1"/>
</dbReference>
<dbReference type="CDD" id="cd07187">
    <property type="entry name" value="YvcK_like"/>
    <property type="match status" value="1"/>
</dbReference>
<evidence type="ECO:0000313" key="3">
    <source>
        <dbReference type="EMBL" id="MFC5707752.1"/>
    </source>
</evidence>